<protein>
    <submittedName>
        <fullName evidence="1">DUF2459 domain-containing protein</fullName>
    </submittedName>
</protein>
<dbReference type="EMBL" id="JBHTLJ010000003">
    <property type="protein sequence ID" value="MFD1162948.1"/>
    <property type="molecule type" value="Genomic_DNA"/>
</dbReference>
<evidence type="ECO:0000313" key="1">
    <source>
        <dbReference type="EMBL" id="MFD1162948.1"/>
    </source>
</evidence>
<dbReference type="Proteomes" id="UP001597163">
    <property type="component" value="Unassembled WGS sequence"/>
</dbReference>
<proteinExistence type="predicted"/>
<dbReference type="Pfam" id="PF09601">
    <property type="entry name" value="DUF2459"/>
    <property type="match status" value="1"/>
</dbReference>
<evidence type="ECO:0000313" key="2">
    <source>
        <dbReference type="Proteomes" id="UP001597163"/>
    </source>
</evidence>
<dbReference type="RefSeq" id="WP_311939898.1">
    <property type="nucleotide sequence ID" value="NZ_JAVSCK010000003.1"/>
</dbReference>
<comment type="caution">
    <text evidence="1">The sequence shown here is derived from an EMBL/GenBank/DDBJ whole genome shotgun (WGS) entry which is preliminary data.</text>
</comment>
<reference evidence="2" key="1">
    <citation type="journal article" date="2019" name="Int. J. Syst. Evol. Microbiol.">
        <title>The Global Catalogue of Microorganisms (GCM) 10K type strain sequencing project: providing services to taxonomists for standard genome sequencing and annotation.</title>
        <authorList>
            <consortium name="The Broad Institute Genomics Platform"/>
            <consortium name="The Broad Institute Genome Sequencing Center for Infectious Disease"/>
            <person name="Wu L."/>
            <person name="Ma J."/>
        </authorList>
    </citation>
    <scope>NUCLEOTIDE SEQUENCE [LARGE SCALE GENOMIC DNA]</scope>
    <source>
        <strain evidence="2">CCUG 63246</strain>
    </source>
</reference>
<name>A0ABW3RD91_9FLAO</name>
<gene>
    <name evidence="1" type="ORF">ACFQ2E_11000</name>
</gene>
<accession>A0ABW3RD91</accession>
<organism evidence="1 2">
    <name type="scientific">Hwangdonia seohaensis</name>
    <dbReference type="NCBI Taxonomy" id="1240727"/>
    <lineage>
        <taxon>Bacteria</taxon>
        <taxon>Pseudomonadati</taxon>
        <taxon>Bacteroidota</taxon>
        <taxon>Flavobacteriia</taxon>
        <taxon>Flavobacteriales</taxon>
        <taxon>Flavobacteriaceae</taxon>
        <taxon>Hwangdonia</taxon>
    </lineage>
</organism>
<dbReference type="InterPro" id="IPR011727">
    <property type="entry name" value="CHP02117"/>
</dbReference>
<keyword evidence="2" id="KW-1185">Reference proteome</keyword>
<sequence length="208" mass="23680">MKFILWVLAIPVMYLLISLVLTLITANKNNVSLITEKTIYLSTNGVHLDIVIPVSDVDDALKKGLKMKSETYLSFGWGDENFYLNTPTWNDLTFKTAFSAMFLKGNALMHVTRYSGKNPKWTIVNLNEKQLSKLNSYILNAFQFDTDGNKIILENKGYAFNDDFYKAKGSYSIIKTCNTWANSALKTSGLKSCFWTPFDFGIINKYKN</sequence>